<name>A0A3M8AIE8_9BACL</name>
<dbReference type="EC" id="3.1.3.15" evidence="2"/>
<dbReference type="InterPro" id="IPR016195">
    <property type="entry name" value="Pol/histidinol_Pase-like"/>
</dbReference>
<dbReference type="Proteomes" id="UP000317180">
    <property type="component" value="Unassembled WGS sequence"/>
</dbReference>
<dbReference type="OrthoDB" id="9775255at2"/>
<comment type="similarity">
    <text evidence="2">Belongs to the PHP hydrolase family. HisK subfamily.</text>
</comment>
<evidence type="ECO:0000313" key="4">
    <source>
        <dbReference type="EMBL" id="RNB50992.1"/>
    </source>
</evidence>
<dbReference type="InterPro" id="IPR010140">
    <property type="entry name" value="Histidinol_P_phosphatase_HisJ"/>
</dbReference>
<evidence type="ECO:0000256" key="1">
    <source>
        <dbReference type="ARBA" id="ARBA00022801"/>
    </source>
</evidence>
<dbReference type="RefSeq" id="WP_122953303.1">
    <property type="nucleotide sequence ID" value="NZ_BJOD01000010.1"/>
</dbReference>
<dbReference type="Gene3D" id="3.20.20.140">
    <property type="entry name" value="Metal-dependent hydrolases"/>
    <property type="match status" value="1"/>
</dbReference>
<reference evidence="3 6" key="2">
    <citation type="submission" date="2019-06" db="EMBL/GenBank/DDBJ databases">
        <title>Whole genome shotgun sequence of Brevibacillus agri NBRC 15538.</title>
        <authorList>
            <person name="Hosoyama A."/>
            <person name="Uohara A."/>
            <person name="Ohji S."/>
            <person name="Ichikawa N."/>
        </authorList>
    </citation>
    <scope>NUCLEOTIDE SEQUENCE [LARGE SCALE GENOMIC DNA]</scope>
    <source>
        <strain evidence="3 6">NBRC 15538</strain>
    </source>
</reference>
<accession>A0A3M8AIE8</accession>
<keyword evidence="2" id="KW-0028">Amino-acid biosynthesis</keyword>
<dbReference type="EMBL" id="RHHN01000066">
    <property type="protein sequence ID" value="RNB50992.1"/>
    <property type="molecule type" value="Genomic_DNA"/>
</dbReference>
<comment type="catalytic activity">
    <reaction evidence="2">
        <text>L-histidinol phosphate + H2O = L-histidinol + phosphate</text>
        <dbReference type="Rhea" id="RHEA:14465"/>
        <dbReference type="ChEBI" id="CHEBI:15377"/>
        <dbReference type="ChEBI" id="CHEBI:43474"/>
        <dbReference type="ChEBI" id="CHEBI:57699"/>
        <dbReference type="ChEBI" id="CHEBI:57980"/>
        <dbReference type="EC" id="3.1.3.15"/>
    </reaction>
</comment>
<evidence type="ECO:0000313" key="5">
    <source>
        <dbReference type="Proteomes" id="UP000276178"/>
    </source>
</evidence>
<evidence type="ECO:0000313" key="6">
    <source>
        <dbReference type="Proteomes" id="UP000317180"/>
    </source>
</evidence>
<dbReference type="GO" id="GO:0004401">
    <property type="term" value="F:histidinol-phosphatase activity"/>
    <property type="evidence" value="ECO:0007669"/>
    <property type="project" value="UniProtKB-UniRule"/>
</dbReference>
<organism evidence="4 5">
    <name type="scientific">Brevibacillus agri</name>
    <dbReference type="NCBI Taxonomy" id="51101"/>
    <lineage>
        <taxon>Bacteria</taxon>
        <taxon>Bacillati</taxon>
        <taxon>Bacillota</taxon>
        <taxon>Bacilli</taxon>
        <taxon>Bacillales</taxon>
        <taxon>Paenibacillaceae</taxon>
        <taxon>Brevibacillus</taxon>
    </lineage>
</organism>
<dbReference type="GO" id="GO:0005737">
    <property type="term" value="C:cytoplasm"/>
    <property type="evidence" value="ECO:0007669"/>
    <property type="project" value="TreeGrafter"/>
</dbReference>
<dbReference type="AlphaFoldDB" id="A0A3M8AIE8"/>
<comment type="pathway">
    <text evidence="2">Amino-acid biosynthesis; L-histidine biosynthesis; L-histidine from 5-phospho-alpha-D-ribose 1-diphosphate: step 8/9.</text>
</comment>
<comment type="caution">
    <text evidence="4">The sequence shown here is derived from an EMBL/GenBank/DDBJ whole genome shotgun (WGS) entry which is preliminary data.</text>
</comment>
<dbReference type="PANTHER" id="PTHR21039:SF0">
    <property type="entry name" value="HISTIDINOL-PHOSPHATASE"/>
    <property type="match status" value="1"/>
</dbReference>
<dbReference type="Proteomes" id="UP000276178">
    <property type="component" value="Unassembled WGS sequence"/>
</dbReference>
<sequence length="332" mass="37752">MKVDFHVHLEEGPYSLDWLVGQACALRPFLDEKEESESRGWANELVKGLAQRLQNGPYSREWLDLYRARAKQAGIVQVCVAEHLYRFAEYRPYYERHVRVGDDRLGRAQRRWLAQMANDSLPAYVAFLAEERERWAEDGLALRIGIELDYFPGGEDVLREVSGQYPWDVCMGAVHFPGGWGFPVRDVQEHWERVAPAGLYSSYFDVLEQAIESGLFDVMVHLDGIKAFGPKPDETALLPYYQRVARALRRKDMAAELNAGYVRGQSLREFSPSFRFLQILAQHEVPITLSSHATAPDQVGQHLAEARAQLKRAGFAAVAVFADRKRSELAIG</sequence>
<dbReference type="EMBL" id="BJOD01000010">
    <property type="protein sequence ID" value="GED25102.1"/>
    <property type="molecule type" value="Genomic_DNA"/>
</dbReference>
<proteinExistence type="inferred from homology"/>
<dbReference type="SUPFAM" id="SSF89550">
    <property type="entry name" value="PHP domain-like"/>
    <property type="match status" value="1"/>
</dbReference>
<dbReference type="GeneID" id="82810465"/>
<dbReference type="GO" id="GO:0000105">
    <property type="term" value="P:L-histidine biosynthetic process"/>
    <property type="evidence" value="ECO:0007669"/>
    <property type="project" value="UniProtKB-UniRule"/>
</dbReference>
<evidence type="ECO:0000256" key="2">
    <source>
        <dbReference type="RuleBase" id="RU366003"/>
    </source>
</evidence>
<keyword evidence="2" id="KW-0368">Histidine biosynthesis</keyword>
<dbReference type="CDD" id="cd12110">
    <property type="entry name" value="PHP_HisPPase_Hisj_like"/>
    <property type="match status" value="1"/>
</dbReference>
<evidence type="ECO:0000313" key="3">
    <source>
        <dbReference type="EMBL" id="GED25102.1"/>
    </source>
</evidence>
<protein>
    <recommendedName>
        <fullName evidence="2">Histidinol-phosphatase</fullName>
        <shortName evidence="2">HolPase</shortName>
        <ecNumber evidence="2">3.1.3.15</ecNumber>
    </recommendedName>
</protein>
<dbReference type="UniPathway" id="UPA00031">
    <property type="reaction ID" value="UER00013"/>
</dbReference>
<reference evidence="4 5" key="1">
    <citation type="submission" date="2018-10" db="EMBL/GenBank/DDBJ databases">
        <title>Phylogenomics of Brevibacillus.</title>
        <authorList>
            <person name="Dunlap C."/>
        </authorList>
    </citation>
    <scope>NUCLEOTIDE SEQUENCE [LARGE SCALE GENOMIC DNA]</scope>
    <source>
        <strain evidence="4 5">NRRL NRS 1219</strain>
    </source>
</reference>
<gene>
    <name evidence="3" type="primary">hisK_1</name>
    <name evidence="3" type="ORF">BAG01nite_12040</name>
    <name evidence="4" type="ORF">EB820_20885</name>
</gene>
<keyword evidence="1 2" id="KW-0378">Hydrolase</keyword>
<dbReference type="PANTHER" id="PTHR21039">
    <property type="entry name" value="HISTIDINOL PHOSPHATASE-RELATED"/>
    <property type="match status" value="1"/>
</dbReference>
<keyword evidence="6" id="KW-1185">Reference proteome</keyword>